<evidence type="ECO:0000313" key="3">
    <source>
        <dbReference type="EMBL" id="MDR7336496.1"/>
    </source>
</evidence>
<protein>
    <submittedName>
        <fullName evidence="2">GNAT family N-acetyltransferase</fullName>
    </submittedName>
    <submittedName>
        <fullName evidence="3">RimJ/RimL family protein N-acetyltransferase</fullName>
    </submittedName>
</protein>
<sequence length="185" mass="19926">MSSNPPLPPWPLSPPAHGGVVLREAREGDLAMARELATDPYVPTIGTLPPHADEAEALAWIHRQHARYEEGTGFSFAIADAETDAAVGQCGLWLRELGEGRASAGYSVAPSARGRGYAADALVALTAFGWTVPGLHRIELYIEPWNAGSIRTAERAGYAREGLLRSRQAIGGVRRDMLLYANIRV</sequence>
<feature type="domain" description="N-acetyltransferase" evidence="1">
    <location>
        <begin position="20"/>
        <end position="182"/>
    </location>
</feature>
<dbReference type="InterPro" id="IPR051908">
    <property type="entry name" value="Ribosomal_N-acetyltransferase"/>
</dbReference>
<dbReference type="PANTHER" id="PTHR43441:SF10">
    <property type="entry name" value="ACETYLTRANSFERASE"/>
    <property type="match status" value="1"/>
</dbReference>
<dbReference type="GO" id="GO:1990189">
    <property type="term" value="F:protein N-terminal-serine acetyltransferase activity"/>
    <property type="evidence" value="ECO:0007669"/>
    <property type="project" value="TreeGrafter"/>
</dbReference>
<dbReference type="InterPro" id="IPR000182">
    <property type="entry name" value="GNAT_dom"/>
</dbReference>
<dbReference type="EMBL" id="JAVDYD010000001">
    <property type="protein sequence ID" value="MDR7336496.1"/>
    <property type="molecule type" value="Genomic_DNA"/>
</dbReference>
<proteinExistence type="predicted"/>
<evidence type="ECO:0000313" key="5">
    <source>
        <dbReference type="Proteomes" id="UP001183604"/>
    </source>
</evidence>
<reference evidence="3 5" key="2">
    <citation type="submission" date="2023-07" db="EMBL/GenBank/DDBJ databases">
        <title>Sequencing the genomes of 1000 actinobacteria strains.</title>
        <authorList>
            <person name="Klenk H.-P."/>
        </authorList>
    </citation>
    <scope>NUCLEOTIDE SEQUENCE [LARGE SCALE GENOMIC DNA]</scope>
    <source>
        <strain evidence="3 5">DSM 44724</strain>
    </source>
</reference>
<dbReference type="Proteomes" id="UP001183604">
    <property type="component" value="Unassembled WGS sequence"/>
</dbReference>
<reference evidence="2" key="1">
    <citation type="submission" date="2022-12" db="EMBL/GenBank/DDBJ databases">
        <title>Gycomyces niveus sp.nov., a novel actinomycete isolated from soil in Shouguang.</title>
        <authorList>
            <person name="Yang X."/>
        </authorList>
    </citation>
    <scope>NUCLEOTIDE SEQUENCE</scope>
    <source>
        <strain evidence="2">DSM 44724</strain>
    </source>
</reference>
<dbReference type="Gene3D" id="3.40.630.30">
    <property type="match status" value="1"/>
</dbReference>
<gene>
    <name evidence="3" type="ORF">J2S69_000215</name>
    <name evidence="2" type="ORF">O2L01_00740</name>
</gene>
<dbReference type="RefSeq" id="WP_270119543.1">
    <property type="nucleotide sequence ID" value="NZ_BAAAOM010000002.1"/>
</dbReference>
<evidence type="ECO:0000313" key="2">
    <source>
        <dbReference type="EMBL" id="MDA1383490.1"/>
    </source>
</evidence>
<dbReference type="GO" id="GO:0008999">
    <property type="term" value="F:protein-N-terminal-alanine acetyltransferase activity"/>
    <property type="evidence" value="ECO:0007669"/>
    <property type="project" value="TreeGrafter"/>
</dbReference>
<comment type="caution">
    <text evidence="2">The sequence shown here is derived from an EMBL/GenBank/DDBJ whole genome shotgun (WGS) entry which is preliminary data.</text>
</comment>
<dbReference type="PROSITE" id="PS51186">
    <property type="entry name" value="GNAT"/>
    <property type="match status" value="1"/>
</dbReference>
<dbReference type="InterPro" id="IPR016181">
    <property type="entry name" value="Acyl_CoA_acyltransferase"/>
</dbReference>
<dbReference type="Pfam" id="PF13302">
    <property type="entry name" value="Acetyltransf_3"/>
    <property type="match status" value="1"/>
</dbReference>
<dbReference type="EMBL" id="JAPZVQ010000001">
    <property type="protein sequence ID" value="MDA1383490.1"/>
    <property type="molecule type" value="Genomic_DNA"/>
</dbReference>
<keyword evidence="5" id="KW-1185">Reference proteome</keyword>
<evidence type="ECO:0000259" key="1">
    <source>
        <dbReference type="PROSITE" id="PS51186"/>
    </source>
</evidence>
<dbReference type="SUPFAM" id="SSF55729">
    <property type="entry name" value="Acyl-CoA N-acyltransferases (Nat)"/>
    <property type="match status" value="1"/>
</dbReference>
<dbReference type="PANTHER" id="PTHR43441">
    <property type="entry name" value="RIBOSOMAL-PROTEIN-SERINE ACETYLTRANSFERASE"/>
    <property type="match status" value="1"/>
</dbReference>
<organism evidence="2 4">
    <name type="scientific">Glycomyces lechevalierae</name>
    <dbReference type="NCBI Taxonomy" id="256034"/>
    <lineage>
        <taxon>Bacteria</taxon>
        <taxon>Bacillati</taxon>
        <taxon>Actinomycetota</taxon>
        <taxon>Actinomycetes</taxon>
        <taxon>Glycomycetales</taxon>
        <taxon>Glycomycetaceae</taxon>
        <taxon>Glycomyces</taxon>
    </lineage>
</organism>
<name>A0A9X3SSU5_9ACTN</name>
<dbReference type="AlphaFoldDB" id="A0A9X3SSU5"/>
<accession>A0A9X3SSU5</accession>
<dbReference type="GO" id="GO:0005737">
    <property type="term" value="C:cytoplasm"/>
    <property type="evidence" value="ECO:0007669"/>
    <property type="project" value="TreeGrafter"/>
</dbReference>
<dbReference type="Proteomes" id="UP001145799">
    <property type="component" value="Unassembled WGS sequence"/>
</dbReference>
<evidence type="ECO:0000313" key="4">
    <source>
        <dbReference type="Proteomes" id="UP001145799"/>
    </source>
</evidence>